<gene>
    <name evidence="4" type="ORF">Plec18167_007992</name>
</gene>
<keyword evidence="2" id="KW-0143">Chaperone</keyword>
<dbReference type="HAMAP" id="MF_01385">
    <property type="entry name" value="UreF"/>
    <property type="match status" value="1"/>
</dbReference>
<protein>
    <recommendedName>
        <fullName evidence="6">Urease accessory protein UreF</fullName>
    </recommendedName>
</protein>
<dbReference type="InterPro" id="IPR002639">
    <property type="entry name" value="UreF"/>
</dbReference>
<dbReference type="EMBL" id="JAVDPF010000036">
    <property type="protein sequence ID" value="KAL1868990.1"/>
    <property type="molecule type" value="Genomic_DNA"/>
</dbReference>
<evidence type="ECO:0008006" key="6">
    <source>
        <dbReference type="Google" id="ProtNLM"/>
    </source>
</evidence>
<keyword evidence="5" id="KW-1185">Reference proteome</keyword>
<comment type="caution">
    <text evidence="4">The sequence shown here is derived from an EMBL/GenBank/DDBJ whole genome shotgun (WGS) entry which is preliminary data.</text>
</comment>
<evidence type="ECO:0000256" key="1">
    <source>
        <dbReference type="ARBA" id="ARBA00022988"/>
    </source>
</evidence>
<evidence type="ECO:0000313" key="5">
    <source>
        <dbReference type="Proteomes" id="UP001583193"/>
    </source>
</evidence>
<comment type="similarity">
    <text evidence="3">Belongs to the UreF family.</text>
</comment>
<name>A0ABR3WZD1_9EURO</name>
<sequence>MAEEIDQEALLRDIADLESRLNHSKNLLKSKDASHNEQKLYNQLTRNDLLYAQSTHSLLLLSDSALPLGSFAYSSGLESYIAHHKPLPRSVTPVASFHRFLKLSIASLASTSLPYLLAAYRNPDQLDVLDNDLDASTPCTVARRASVAQGRALIGVWERAFRGTYSPAARSAGDAKSDAAAAIESFSEALKFNAGDADEIGPNGHFAPLWGVICLAMGVDLRQAAYVFVLNHAKAVLSAAVRASVMGPYQAQSVLASESLQKMIIERIEREWNTEPEDAGQIVPVLDLWVGRHELLYSRIFNS</sequence>
<evidence type="ECO:0000256" key="3">
    <source>
        <dbReference type="ARBA" id="ARBA00046339"/>
    </source>
</evidence>
<dbReference type="PANTHER" id="PTHR33620:SF1">
    <property type="entry name" value="UREASE ACCESSORY PROTEIN F"/>
    <property type="match status" value="1"/>
</dbReference>
<organism evidence="4 5">
    <name type="scientific">Paecilomyces lecythidis</name>
    <dbReference type="NCBI Taxonomy" id="3004212"/>
    <lineage>
        <taxon>Eukaryota</taxon>
        <taxon>Fungi</taxon>
        <taxon>Dikarya</taxon>
        <taxon>Ascomycota</taxon>
        <taxon>Pezizomycotina</taxon>
        <taxon>Eurotiomycetes</taxon>
        <taxon>Eurotiomycetidae</taxon>
        <taxon>Eurotiales</taxon>
        <taxon>Thermoascaceae</taxon>
        <taxon>Paecilomyces</taxon>
    </lineage>
</organism>
<evidence type="ECO:0000313" key="4">
    <source>
        <dbReference type="EMBL" id="KAL1868990.1"/>
    </source>
</evidence>
<accession>A0ABR3WZD1</accession>
<dbReference type="PANTHER" id="PTHR33620">
    <property type="entry name" value="UREASE ACCESSORY PROTEIN F"/>
    <property type="match status" value="1"/>
</dbReference>
<dbReference type="Proteomes" id="UP001583193">
    <property type="component" value="Unassembled WGS sequence"/>
</dbReference>
<dbReference type="Pfam" id="PF01730">
    <property type="entry name" value="UreF"/>
    <property type="match status" value="1"/>
</dbReference>
<dbReference type="Gene3D" id="1.10.4190.10">
    <property type="entry name" value="Urease accessory protein UreF"/>
    <property type="match status" value="1"/>
</dbReference>
<evidence type="ECO:0000256" key="2">
    <source>
        <dbReference type="ARBA" id="ARBA00023186"/>
    </source>
</evidence>
<dbReference type="InterPro" id="IPR038277">
    <property type="entry name" value="UreF_sf"/>
</dbReference>
<reference evidence="4 5" key="1">
    <citation type="journal article" date="2024" name="IMA Fungus">
        <title>IMA Genome - F19 : A genome assembly and annotation guide to empower mycologists, including annotated draft genome sequences of Ceratocystis pirilliformis, Diaporthe australafricana, Fusarium ophioides, Paecilomyces lecythidis, and Sporothrix stenoceras.</title>
        <authorList>
            <person name="Aylward J."/>
            <person name="Wilson A.M."/>
            <person name="Visagie C.M."/>
            <person name="Spraker J."/>
            <person name="Barnes I."/>
            <person name="Buitendag C."/>
            <person name="Ceriani C."/>
            <person name="Del Mar Angel L."/>
            <person name="du Plessis D."/>
            <person name="Fuchs T."/>
            <person name="Gasser K."/>
            <person name="Kramer D."/>
            <person name="Li W."/>
            <person name="Munsamy K."/>
            <person name="Piso A."/>
            <person name="Price J.L."/>
            <person name="Sonnekus B."/>
            <person name="Thomas C."/>
            <person name="van der Nest A."/>
            <person name="van Dijk A."/>
            <person name="van Heerden A."/>
            <person name="van Vuuren N."/>
            <person name="Yilmaz N."/>
            <person name="Duong T.A."/>
            <person name="van der Merwe N.A."/>
            <person name="Wingfield M.J."/>
            <person name="Wingfield B.D."/>
        </authorList>
    </citation>
    <scope>NUCLEOTIDE SEQUENCE [LARGE SCALE GENOMIC DNA]</scope>
    <source>
        <strain evidence="4 5">CMW 18167</strain>
    </source>
</reference>
<keyword evidence="1" id="KW-0996">Nickel insertion</keyword>
<proteinExistence type="inferred from homology"/>